<comment type="similarity">
    <text evidence="1 4">Belongs to the type-B carboxylesterase/lipase family.</text>
</comment>
<dbReference type="InterPro" id="IPR019826">
    <property type="entry name" value="Carboxylesterase_B_AS"/>
</dbReference>
<accession>A0A6P8I6D1</accession>
<dbReference type="SUPFAM" id="SSF53474">
    <property type="entry name" value="alpha/beta-Hydrolases"/>
    <property type="match status" value="1"/>
</dbReference>
<evidence type="ECO:0000313" key="6">
    <source>
        <dbReference type="Proteomes" id="UP000515163"/>
    </source>
</evidence>
<proteinExistence type="inferred from homology"/>
<dbReference type="GO" id="GO:0016787">
    <property type="term" value="F:hydrolase activity"/>
    <property type="evidence" value="ECO:0007669"/>
    <property type="project" value="UniProtKB-KW"/>
</dbReference>
<dbReference type="InParanoid" id="A0A6P8I6D1"/>
<dbReference type="GeneID" id="116296659"/>
<reference evidence="7" key="1">
    <citation type="submission" date="2025-08" db="UniProtKB">
        <authorList>
            <consortium name="RefSeq"/>
        </authorList>
    </citation>
    <scope>IDENTIFICATION</scope>
    <source>
        <tissue evidence="7">Tentacle</tissue>
    </source>
</reference>
<dbReference type="PROSITE" id="PS00941">
    <property type="entry name" value="CARBOXYLESTERASE_B_2"/>
    <property type="match status" value="1"/>
</dbReference>
<dbReference type="Proteomes" id="UP000515163">
    <property type="component" value="Unplaced"/>
</dbReference>
<dbReference type="InterPro" id="IPR019819">
    <property type="entry name" value="Carboxylesterase_B_CS"/>
</dbReference>
<protein>
    <recommendedName>
        <fullName evidence="4">Carboxylic ester hydrolase</fullName>
        <ecNumber evidence="4">3.1.1.-</ecNumber>
    </recommendedName>
</protein>
<evidence type="ECO:0000256" key="1">
    <source>
        <dbReference type="ARBA" id="ARBA00005964"/>
    </source>
</evidence>
<dbReference type="EC" id="3.1.1.-" evidence="4"/>
<dbReference type="RefSeq" id="XP_031560577.1">
    <property type="nucleotide sequence ID" value="XM_031704717.1"/>
</dbReference>
<organism evidence="6 7">
    <name type="scientific">Actinia tenebrosa</name>
    <name type="common">Australian red waratah sea anemone</name>
    <dbReference type="NCBI Taxonomy" id="6105"/>
    <lineage>
        <taxon>Eukaryota</taxon>
        <taxon>Metazoa</taxon>
        <taxon>Cnidaria</taxon>
        <taxon>Anthozoa</taxon>
        <taxon>Hexacorallia</taxon>
        <taxon>Actiniaria</taxon>
        <taxon>Actiniidae</taxon>
        <taxon>Actinia</taxon>
    </lineage>
</organism>
<evidence type="ECO:0000256" key="2">
    <source>
        <dbReference type="ARBA" id="ARBA00022729"/>
    </source>
</evidence>
<dbReference type="Pfam" id="PF00135">
    <property type="entry name" value="COesterase"/>
    <property type="match status" value="1"/>
</dbReference>
<dbReference type="KEGG" id="aten:116296659"/>
<sequence>MDFAWLVRILLEISLIICLHVLSSQSYESIVVSTKYGQIQGESQGIPLAQGPIKRIHKFLGIPYAQAPVKELRFQPPRPHKGWKPKLFNARQFGNICQHSKTYLAYLIKSIRPVWPGFTYENVNEDCLTLNIYTPATVLSPKPNNSLYPVLFYIHGGSFLLGTPARDKTIGDVLPSYGIILVTIQYRLGPFGFITTGDAAAPGNYGLLDQVEALKWVNENIAQFGGDKKRITIAGNSAGGASVGLHLMSPMTKGLFQGAIMESGVELSPFAFLPLEEAVQKTKNVGRKLLCDTENSTTLIECLRSKDASDISFYYEKFPAPVLDNYYLTDTPENLRKKKLFHRVPVIIGFTKHEGHHNIRALELESPLNDNTFRKGIERSIQELFDIQEPMVAQQMADALEFQYYPWYNIGNAASLMKGLVKMLTDYYIIAPSFKAADFHSRHSKTYLFHYQYLSSARQDLPWVYHGRNVDYSFGGPFTNMSYDKFDDKDRNISHFIMSRYANFAKYGTPDPLSGDLRWTAYTPDNGAYLDVTSQPEIAYKYHPNRMAFWNHYVPKMKKGSCSMPPTMDATTSGGRKHLPSSSIIVLLLLLISFATQPLGLL</sequence>
<feature type="chain" id="PRO_5028524590" description="Carboxylic ester hydrolase" evidence="4">
    <location>
        <begin position="19"/>
        <end position="602"/>
    </location>
</feature>
<keyword evidence="6" id="KW-1185">Reference proteome</keyword>
<evidence type="ECO:0000256" key="4">
    <source>
        <dbReference type="RuleBase" id="RU361235"/>
    </source>
</evidence>
<evidence type="ECO:0000313" key="7">
    <source>
        <dbReference type="RefSeq" id="XP_031560577.1"/>
    </source>
</evidence>
<dbReference type="PROSITE" id="PS00122">
    <property type="entry name" value="CARBOXYLESTERASE_B_1"/>
    <property type="match status" value="1"/>
</dbReference>
<gene>
    <name evidence="7" type="primary">LOC116296659</name>
</gene>
<keyword evidence="3 4" id="KW-0378">Hydrolase</keyword>
<dbReference type="AlphaFoldDB" id="A0A6P8I6D1"/>
<feature type="signal peptide" evidence="4">
    <location>
        <begin position="1"/>
        <end position="18"/>
    </location>
</feature>
<dbReference type="PANTHER" id="PTHR43903">
    <property type="entry name" value="NEUROLIGIN"/>
    <property type="match status" value="1"/>
</dbReference>
<dbReference type="Gene3D" id="3.40.50.1820">
    <property type="entry name" value="alpha/beta hydrolase"/>
    <property type="match status" value="1"/>
</dbReference>
<dbReference type="InterPro" id="IPR051093">
    <property type="entry name" value="Neuroligin/BSAL"/>
</dbReference>
<dbReference type="InterPro" id="IPR002018">
    <property type="entry name" value="CarbesteraseB"/>
</dbReference>
<evidence type="ECO:0000256" key="3">
    <source>
        <dbReference type="ARBA" id="ARBA00022801"/>
    </source>
</evidence>
<dbReference type="InterPro" id="IPR029058">
    <property type="entry name" value="AB_hydrolase_fold"/>
</dbReference>
<evidence type="ECO:0000259" key="5">
    <source>
        <dbReference type="Pfam" id="PF00135"/>
    </source>
</evidence>
<keyword evidence="2 4" id="KW-0732">Signal</keyword>
<feature type="domain" description="Carboxylesterase type B" evidence="5">
    <location>
        <begin position="29"/>
        <end position="550"/>
    </location>
</feature>
<name>A0A6P8I6D1_ACTTE</name>
<dbReference type="OrthoDB" id="3200163at2759"/>